<evidence type="ECO:0000313" key="2">
    <source>
        <dbReference type="Proteomes" id="UP001279681"/>
    </source>
</evidence>
<gene>
    <name evidence="1" type="ORF">RFV38_04585</name>
</gene>
<reference evidence="2" key="1">
    <citation type="submission" date="2023-07" db="EMBL/GenBank/DDBJ databases">
        <authorList>
            <person name="Colorado M.A."/>
            <person name="Villamil L.M."/>
            <person name="Melo J.F."/>
            <person name="Rodriguez J.A."/>
            <person name="Ruiz R.Y."/>
        </authorList>
    </citation>
    <scope>NUCLEOTIDE SEQUENCE [LARGE SCALE GENOMIC DNA]</scope>
    <source>
        <strain evidence="2">C33</strain>
    </source>
</reference>
<dbReference type="Proteomes" id="UP001279681">
    <property type="component" value="Unassembled WGS sequence"/>
</dbReference>
<comment type="caution">
    <text evidence="1">The sequence shown here is derived from an EMBL/GenBank/DDBJ whole genome shotgun (WGS) entry which is preliminary data.</text>
</comment>
<keyword evidence="2" id="KW-1185">Reference proteome</keyword>
<evidence type="ECO:0000313" key="1">
    <source>
        <dbReference type="EMBL" id="MDX8335780.1"/>
    </source>
</evidence>
<name>A0ABU4W9H0_9FUSO</name>
<protein>
    <submittedName>
        <fullName evidence="1">Uncharacterized protein</fullName>
    </submittedName>
</protein>
<sequence length="46" mass="5896">MVSYFLYQHVLILRNEYIKREEKKNLFLEKIDKTYKERDYKFYKGN</sequence>
<accession>A0ABU4W9H0</accession>
<dbReference type="EMBL" id="JAVIKH010000004">
    <property type="protein sequence ID" value="MDX8335780.1"/>
    <property type="molecule type" value="Genomic_DNA"/>
</dbReference>
<organism evidence="1 2">
    <name type="scientific">Candidatus Cetobacterium colombiensis</name>
    <dbReference type="NCBI Taxonomy" id="3073100"/>
    <lineage>
        <taxon>Bacteria</taxon>
        <taxon>Fusobacteriati</taxon>
        <taxon>Fusobacteriota</taxon>
        <taxon>Fusobacteriia</taxon>
        <taxon>Fusobacteriales</taxon>
        <taxon>Fusobacteriaceae</taxon>
        <taxon>Cetobacterium</taxon>
    </lineage>
</organism>
<proteinExistence type="predicted"/>